<reference evidence="4 5" key="1">
    <citation type="submission" date="2019-11" db="EMBL/GenBank/DDBJ databases">
        <authorList>
            <person name="Im W.T."/>
        </authorList>
    </citation>
    <scope>NUCLEOTIDE SEQUENCE [LARGE SCALE GENOMIC DNA]</scope>
    <source>
        <strain evidence="4 5">SB-02</strain>
    </source>
</reference>
<proteinExistence type="predicted"/>
<name>A0A6I6G786_9BACT</name>
<dbReference type="EMBL" id="CP046566">
    <property type="protein sequence ID" value="QGW28024.1"/>
    <property type="molecule type" value="Genomic_DNA"/>
</dbReference>
<evidence type="ECO:0000259" key="3">
    <source>
        <dbReference type="SMART" id="SM00910"/>
    </source>
</evidence>
<dbReference type="SMART" id="SM00910">
    <property type="entry name" value="HIRAN"/>
    <property type="match status" value="1"/>
</dbReference>
<evidence type="ECO:0000256" key="2">
    <source>
        <dbReference type="ARBA" id="ARBA00022801"/>
    </source>
</evidence>
<dbReference type="AlphaFoldDB" id="A0A6I6G786"/>
<sequence length="291" mass="33400">MNRTTFIKNLIGLFGVGALPKALVKQYQKVYLLQCFVRGFRFHQGPKLLEQMTVGQLLELQREPQNEHDACAIALYCGPHMIGYIPREENEILSRLMDAQVVELLAEITHIEPKAQAWEHVAIAVYVLKEITNEPLPETASYLTTIESPNYRTLRSSNDRLTRVSYAQPAPHHGRKEIQNADDFYIRLVDHSDNDRVYQLIHEGFNTAENMELAVQESRIIINRNKLPQDLQLDDVVKALDDEIVNIDGHFAENGYVVANLDRLAELSARIQRFTEVTDKEGRLFFDAIMQ</sequence>
<organism evidence="4 5">
    <name type="scientific">Phnomibacter ginsenosidimutans</name>
    <dbReference type="NCBI Taxonomy" id="2676868"/>
    <lineage>
        <taxon>Bacteria</taxon>
        <taxon>Pseudomonadati</taxon>
        <taxon>Bacteroidota</taxon>
        <taxon>Chitinophagia</taxon>
        <taxon>Chitinophagales</taxon>
        <taxon>Chitinophagaceae</taxon>
        <taxon>Phnomibacter</taxon>
    </lineage>
</organism>
<feature type="domain" description="HIRAN" evidence="3">
    <location>
        <begin position="30"/>
        <end position="129"/>
    </location>
</feature>
<dbReference type="InterPro" id="IPR014905">
    <property type="entry name" value="HIRAN"/>
</dbReference>
<dbReference type="GO" id="GO:0003676">
    <property type="term" value="F:nucleic acid binding"/>
    <property type="evidence" value="ECO:0007669"/>
    <property type="project" value="InterPro"/>
</dbReference>
<dbReference type="GO" id="GO:0016818">
    <property type="term" value="F:hydrolase activity, acting on acid anhydrides, in phosphorus-containing anhydrides"/>
    <property type="evidence" value="ECO:0007669"/>
    <property type="project" value="InterPro"/>
</dbReference>
<evidence type="ECO:0000313" key="5">
    <source>
        <dbReference type="Proteomes" id="UP000426027"/>
    </source>
</evidence>
<evidence type="ECO:0000313" key="4">
    <source>
        <dbReference type="EMBL" id="QGW28024.1"/>
    </source>
</evidence>
<accession>A0A6I6G786</accession>
<evidence type="ECO:0000256" key="1">
    <source>
        <dbReference type="ARBA" id="ARBA00022723"/>
    </source>
</evidence>
<gene>
    <name evidence="4" type="ORF">GLV81_07855</name>
</gene>
<keyword evidence="2" id="KW-0378">Hydrolase</keyword>
<dbReference type="RefSeq" id="WP_157478341.1">
    <property type="nucleotide sequence ID" value="NZ_CP046566.1"/>
</dbReference>
<dbReference type="Proteomes" id="UP000426027">
    <property type="component" value="Chromosome"/>
</dbReference>
<dbReference type="GO" id="GO:0008270">
    <property type="term" value="F:zinc ion binding"/>
    <property type="evidence" value="ECO:0007669"/>
    <property type="project" value="InterPro"/>
</dbReference>
<dbReference type="Pfam" id="PF08797">
    <property type="entry name" value="HIRAN"/>
    <property type="match status" value="1"/>
</dbReference>
<keyword evidence="5" id="KW-1185">Reference proteome</keyword>
<keyword evidence="1" id="KW-0479">Metal-binding</keyword>
<protein>
    <recommendedName>
        <fullName evidence="3">HIRAN domain-containing protein</fullName>
    </recommendedName>
</protein>
<dbReference type="KEGG" id="fls:GLV81_07855"/>
<dbReference type="Gene3D" id="3.30.70.2330">
    <property type="match status" value="1"/>
</dbReference>